<dbReference type="PROSITE" id="PS50075">
    <property type="entry name" value="CARRIER"/>
    <property type="match status" value="1"/>
</dbReference>
<evidence type="ECO:0000259" key="1">
    <source>
        <dbReference type="PROSITE" id="PS50075"/>
    </source>
</evidence>
<organism evidence="2 3">
    <name type="scientific">Streptomyces boncukensis</name>
    <dbReference type="NCBI Taxonomy" id="2711219"/>
    <lineage>
        <taxon>Bacteria</taxon>
        <taxon>Bacillati</taxon>
        <taxon>Actinomycetota</taxon>
        <taxon>Actinomycetes</taxon>
        <taxon>Kitasatosporales</taxon>
        <taxon>Streptomycetaceae</taxon>
        <taxon>Streptomyces</taxon>
    </lineage>
</organism>
<comment type="caution">
    <text evidence="2">The sequence shown here is derived from an EMBL/GenBank/DDBJ whole genome shotgun (WGS) entry which is preliminary data.</text>
</comment>
<dbReference type="Gene3D" id="1.10.1200.10">
    <property type="entry name" value="ACP-like"/>
    <property type="match status" value="1"/>
</dbReference>
<gene>
    <name evidence="2" type="ORF">G5C65_18960</name>
</gene>
<dbReference type="InterPro" id="IPR009081">
    <property type="entry name" value="PP-bd_ACP"/>
</dbReference>
<evidence type="ECO:0000313" key="3">
    <source>
        <dbReference type="Proteomes" id="UP000477722"/>
    </source>
</evidence>
<evidence type="ECO:0000313" key="2">
    <source>
        <dbReference type="EMBL" id="NGO70392.1"/>
    </source>
</evidence>
<accession>A0A6G4WZU2</accession>
<dbReference type="Pfam" id="PF00550">
    <property type="entry name" value="PP-binding"/>
    <property type="match status" value="1"/>
</dbReference>
<name>A0A6G4WZU2_9ACTN</name>
<protein>
    <submittedName>
        <fullName evidence="2">Acyl carrier protein</fullName>
    </submittedName>
</protein>
<dbReference type="InterPro" id="IPR036736">
    <property type="entry name" value="ACP-like_sf"/>
</dbReference>
<dbReference type="EMBL" id="JAAKZZ010000191">
    <property type="protein sequence ID" value="NGO70392.1"/>
    <property type="molecule type" value="Genomic_DNA"/>
</dbReference>
<keyword evidence="3" id="KW-1185">Reference proteome</keyword>
<proteinExistence type="predicted"/>
<sequence length="80" mass="9031">MKNTYDQLTDILVNQFEVQPEEIGPDLTFEELELDSLFLVELNLVIKRDLDVEIGEDDATPRSTVADVVRLIDAQLNPAS</sequence>
<dbReference type="RefSeq" id="WP_165300060.1">
    <property type="nucleotide sequence ID" value="NZ_JAAKZZ010000191.1"/>
</dbReference>
<dbReference type="SUPFAM" id="SSF47336">
    <property type="entry name" value="ACP-like"/>
    <property type="match status" value="1"/>
</dbReference>
<dbReference type="AlphaFoldDB" id="A0A6G4WZU2"/>
<dbReference type="Proteomes" id="UP000477722">
    <property type="component" value="Unassembled WGS sequence"/>
</dbReference>
<reference evidence="2 3" key="1">
    <citation type="submission" date="2020-02" db="EMBL/GenBank/DDBJ databases">
        <title>Whole-genome analyses of novel actinobacteria.</title>
        <authorList>
            <person name="Sahin N."/>
            <person name="Tatar D."/>
        </authorList>
    </citation>
    <scope>NUCLEOTIDE SEQUENCE [LARGE SCALE GENOMIC DNA]</scope>
    <source>
        <strain evidence="2 3">SB3404</strain>
    </source>
</reference>
<feature type="domain" description="Carrier" evidence="1">
    <location>
        <begin position="2"/>
        <end position="76"/>
    </location>
</feature>